<dbReference type="NCBIfam" id="TIGR02351">
    <property type="entry name" value="thiH"/>
    <property type="match status" value="1"/>
</dbReference>
<dbReference type="InterPro" id="IPR034428">
    <property type="entry name" value="ThiH/NoCL/HydG-like"/>
</dbReference>
<dbReference type="SFLD" id="SFLDG01081">
    <property type="entry name" value="cleavage_of_the_Ca-Cb_bond_in"/>
    <property type="match status" value="1"/>
</dbReference>
<keyword evidence="9" id="KW-1185">Reference proteome</keyword>
<protein>
    <submittedName>
        <fullName evidence="8">2-iminoacetate synthase ThiH</fullName>
        <ecNumber evidence="8">4.1.99.19</ecNumber>
    </submittedName>
</protein>
<dbReference type="GO" id="GO:0051539">
    <property type="term" value="F:4 iron, 4 sulfur cluster binding"/>
    <property type="evidence" value="ECO:0007669"/>
    <property type="project" value="UniProtKB-KW"/>
</dbReference>
<evidence type="ECO:0000256" key="1">
    <source>
        <dbReference type="ARBA" id="ARBA00001966"/>
    </source>
</evidence>
<dbReference type="Pfam" id="PF04055">
    <property type="entry name" value="Radical_SAM"/>
    <property type="match status" value="1"/>
</dbReference>
<evidence type="ECO:0000256" key="3">
    <source>
        <dbReference type="ARBA" id="ARBA00022691"/>
    </source>
</evidence>
<dbReference type="InterPro" id="IPR058240">
    <property type="entry name" value="rSAM_sf"/>
</dbReference>
<dbReference type="SFLD" id="SFLDF00301">
    <property type="entry name" value="2-iminoacetate_synthase_(ThiH)"/>
    <property type="match status" value="1"/>
</dbReference>
<dbReference type="PANTHER" id="PTHR43583:SF1">
    <property type="entry name" value="2-IMINOACETATE SYNTHASE"/>
    <property type="match status" value="1"/>
</dbReference>
<dbReference type="SUPFAM" id="SSF102114">
    <property type="entry name" value="Radical SAM enzymes"/>
    <property type="match status" value="1"/>
</dbReference>
<dbReference type="InterPro" id="IPR012726">
    <property type="entry name" value="ThiH"/>
</dbReference>
<evidence type="ECO:0000313" key="9">
    <source>
        <dbReference type="Proteomes" id="UP000297475"/>
    </source>
</evidence>
<organism evidence="8 9">
    <name type="scientific">Natronospirillum operosum</name>
    <dbReference type="NCBI Taxonomy" id="2759953"/>
    <lineage>
        <taxon>Bacteria</taxon>
        <taxon>Pseudomonadati</taxon>
        <taxon>Pseudomonadota</taxon>
        <taxon>Gammaproteobacteria</taxon>
        <taxon>Oceanospirillales</taxon>
        <taxon>Natronospirillaceae</taxon>
        <taxon>Natronospirillum</taxon>
    </lineage>
</organism>
<evidence type="ECO:0000256" key="5">
    <source>
        <dbReference type="ARBA" id="ARBA00023004"/>
    </source>
</evidence>
<dbReference type="RefSeq" id="WP_135484833.1">
    <property type="nucleotide sequence ID" value="NZ_SRMF01000013.1"/>
</dbReference>
<evidence type="ECO:0000256" key="2">
    <source>
        <dbReference type="ARBA" id="ARBA00022485"/>
    </source>
</evidence>
<dbReference type="SFLD" id="SFLDS00029">
    <property type="entry name" value="Radical_SAM"/>
    <property type="match status" value="1"/>
</dbReference>
<comment type="caution">
    <text evidence="8">The sequence shown here is derived from an EMBL/GenBank/DDBJ whole genome shotgun (WGS) entry which is preliminary data.</text>
</comment>
<gene>
    <name evidence="8" type="primary">thiH</name>
    <name evidence="8" type="ORF">E4656_18645</name>
</gene>
<dbReference type="OrthoDB" id="9801120at2"/>
<proteinExistence type="predicted"/>
<evidence type="ECO:0000256" key="4">
    <source>
        <dbReference type="ARBA" id="ARBA00022723"/>
    </source>
</evidence>
<evidence type="ECO:0000256" key="6">
    <source>
        <dbReference type="ARBA" id="ARBA00023014"/>
    </source>
</evidence>
<keyword evidence="5" id="KW-0408">Iron</keyword>
<dbReference type="CDD" id="cd01335">
    <property type="entry name" value="Radical_SAM"/>
    <property type="match status" value="1"/>
</dbReference>
<dbReference type="Proteomes" id="UP000297475">
    <property type="component" value="Unassembled WGS sequence"/>
</dbReference>
<evidence type="ECO:0000313" key="8">
    <source>
        <dbReference type="EMBL" id="TGG90418.1"/>
    </source>
</evidence>
<dbReference type="SFLD" id="SFLDG01060">
    <property type="entry name" value="BATS_domain_containing"/>
    <property type="match status" value="1"/>
</dbReference>
<dbReference type="EMBL" id="SRMF01000013">
    <property type="protein sequence ID" value="TGG90418.1"/>
    <property type="molecule type" value="Genomic_DNA"/>
</dbReference>
<keyword evidence="8" id="KW-0456">Lyase</keyword>
<keyword evidence="6" id="KW-0411">Iron-sulfur</keyword>
<dbReference type="InterPro" id="IPR010722">
    <property type="entry name" value="BATS_dom"/>
</dbReference>
<dbReference type="GO" id="GO:0036355">
    <property type="term" value="F:2-iminoacetate synthase activity"/>
    <property type="evidence" value="ECO:0007669"/>
    <property type="project" value="UniProtKB-EC"/>
</dbReference>
<dbReference type="PANTHER" id="PTHR43583">
    <property type="entry name" value="2-IMINOACETATE SYNTHASE"/>
    <property type="match status" value="1"/>
</dbReference>
<dbReference type="GO" id="GO:0005506">
    <property type="term" value="F:iron ion binding"/>
    <property type="evidence" value="ECO:0007669"/>
    <property type="project" value="InterPro"/>
</dbReference>
<keyword evidence="3" id="KW-0949">S-adenosyl-L-methionine</keyword>
<evidence type="ECO:0000259" key="7">
    <source>
        <dbReference type="PROSITE" id="PS51918"/>
    </source>
</evidence>
<feature type="domain" description="Radical SAM core" evidence="7">
    <location>
        <begin position="70"/>
        <end position="299"/>
    </location>
</feature>
<name>A0A4Z0W909_9GAMM</name>
<dbReference type="InterPro" id="IPR007197">
    <property type="entry name" value="rSAM"/>
</dbReference>
<keyword evidence="2" id="KW-0004">4Fe-4S</keyword>
<dbReference type="Gene3D" id="3.20.20.70">
    <property type="entry name" value="Aldolase class I"/>
    <property type="match status" value="1"/>
</dbReference>
<dbReference type="EC" id="4.1.99.19" evidence="8"/>
<comment type="cofactor">
    <cofactor evidence="1">
        <name>[4Fe-4S] cluster</name>
        <dbReference type="ChEBI" id="CHEBI:49883"/>
    </cofactor>
</comment>
<reference evidence="8 9" key="1">
    <citation type="submission" date="2019-04" db="EMBL/GenBank/DDBJ databases">
        <title>Natronospirillum operosus gen. nov., sp. nov., a haloalkaliphilic satellite isolated from decaying biomass of laboratory culture of cyanobacterium Geitlerinema sp. and proposal of Natronospirillaceae fam. nov. and Saccharospirillaceae fam. nov.</title>
        <authorList>
            <person name="Kevbrin V."/>
            <person name="Boltyanskaya Y."/>
            <person name="Koziaeva V."/>
            <person name="Grouzdev D.S."/>
            <person name="Park M."/>
            <person name="Cho J."/>
        </authorList>
    </citation>
    <scope>NUCLEOTIDE SEQUENCE [LARGE SCALE GENOMIC DNA]</scope>
    <source>
        <strain evidence="8 9">G-116</strain>
    </source>
</reference>
<dbReference type="PROSITE" id="PS51918">
    <property type="entry name" value="RADICAL_SAM"/>
    <property type="match status" value="1"/>
</dbReference>
<sequence length="369" mass="42222">MSFADQLNRLDWDSEQLSLYAHTEADVQRALSKSQRDIEDFRALISPAARAYLEPMAQLSQLLTRQRFGRTQQLFAPLYLSNACANICTYCGFSMENRLRRKVLSAEEIHREAEALKARGFRHVLIVTGEAPKVVGVDYFAAALTELQQHFAQVSLEVQPLAQADYERLQRHGLHSVLVYQETYHRPTYAEHHRKGNKADFDYRLDTMDRLGRAGIHRMGLGVLLGLTDWRTDSLMMAHHLRYLEQRYWRSRFSVSFPRLRPAAGDYQARAPISDADLVQLICAWRLFSPDVELSLSTRERAVFRDHLMTLGITSLSAESQTQPGGYSAEADAALEQFEIDDSRPLEGVVAAIRRNGYEPVFKDWQAGW</sequence>
<dbReference type="AlphaFoldDB" id="A0A4Z0W909"/>
<accession>A0A4Z0W909</accession>
<dbReference type="SMART" id="SM00876">
    <property type="entry name" value="BATS"/>
    <property type="match status" value="1"/>
</dbReference>
<keyword evidence="4" id="KW-0479">Metal-binding</keyword>
<dbReference type="InterPro" id="IPR013785">
    <property type="entry name" value="Aldolase_TIM"/>
</dbReference>
<dbReference type="Pfam" id="PF06968">
    <property type="entry name" value="BATS"/>
    <property type="match status" value="1"/>
</dbReference>